<dbReference type="GO" id="GO:0000287">
    <property type="term" value="F:magnesium ion binding"/>
    <property type="evidence" value="ECO:0007669"/>
    <property type="project" value="UniProtKB-ARBA"/>
</dbReference>
<dbReference type="PANTHER" id="PTHR43257">
    <property type="entry name" value="PYRUVATE DEHYDROGENASE E1 COMPONENT BETA SUBUNIT"/>
    <property type="match status" value="1"/>
</dbReference>
<gene>
    <name evidence="3" type="ORF">HKBW3S06_01257</name>
</gene>
<dbReference type="Gene3D" id="3.40.50.970">
    <property type="match status" value="1"/>
</dbReference>
<accession>A0A6V8NNW8</accession>
<dbReference type="EMBL" id="BLRV01000181">
    <property type="protein sequence ID" value="GFP22032.1"/>
    <property type="molecule type" value="Genomic_DNA"/>
</dbReference>
<organism evidence="3 4">
    <name type="scientific">Candidatus Hakubella thermalkaliphila</name>
    <dbReference type="NCBI Taxonomy" id="2754717"/>
    <lineage>
        <taxon>Bacteria</taxon>
        <taxon>Bacillati</taxon>
        <taxon>Actinomycetota</taxon>
        <taxon>Actinomycetota incertae sedis</taxon>
        <taxon>Candidatus Hakubellales</taxon>
        <taxon>Candidatus Hakubellaceae</taxon>
        <taxon>Candidatus Hakubella</taxon>
    </lineage>
</organism>
<dbReference type="SUPFAM" id="SSF52518">
    <property type="entry name" value="Thiamin diphosphate-binding fold (THDP-binding)"/>
    <property type="match status" value="1"/>
</dbReference>
<sequence length="107" mass="11645">MAKLTIAEALREAIREEMRKDERIFLIGEDIGIPGGFGGAFGVYLGLAEEFGPKRVIDTPISEKAILGAAIGAALMGLKPIADVHYSDFLFCAMDEIVNQAPKLRYM</sequence>
<feature type="domain" description="Transketolase-like pyrimidine-binding" evidence="2">
    <location>
        <begin position="3"/>
        <end position="99"/>
    </location>
</feature>
<dbReference type="AlphaFoldDB" id="A0A6V8NNW8"/>
<comment type="caution">
    <text evidence="3">The sequence shown here is derived from an EMBL/GenBank/DDBJ whole genome shotgun (WGS) entry which is preliminary data.</text>
</comment>
<dbReference type="PANTHER" id="PTHR43257:SF2">
    <property type="entry name" value="PYRUVATE DEHYDROGENASE E1 COMPONENT SUBUNIT BETA"/>
    <property type="match status" value="1"/>
</dbReference>
<feature type="non-terminal residue" evidence="3">
    <location>
        <position position="107"/>
    </location>
</feature>
<dbReference type="Pfam" id="PF02779">
    <property type="entry name" value="Transket_pyr"/>
    <property type="match status" value="1"/>
</dbReference>
<proteinExistence type="predicted"/>
<protein>
    <submittedName>
        <fullName evidence="3">Acetoin:2,6-dichlorophenolindophenol oxidoreductase subunit beta</fullName>
    </submittedName>
</protein>
<evidence type="ECO:0000313" key="4">
    <source>
        <dbReference type="Proteomes" id="UP000580051"/>
    </source>
</evidence>
<reference evidence="3 4" key="1">
    <citation type="journal article" date="2020" name="Front. Microbiol.">
        <title>Single-cell genomics of novel Actinobacteria with the Wood-Ljungdahl pathway discovered in a serpentinizing system.</title>
        <authorList>
            <person name="Merino N."/>
            <person name="Kawai M."/>
            <person name="Boyd E.S."/>
            <person name="Colman D.R."/>
            <person name="McGlynn S.E."/>
            <person name="Nealson K.H."/>
            <person name="Kurokawa K."/>
            <person name="Hongoh Y."/>
        </authorList>
    </citation>
    <scope>NUCLEOTIDE SEQUENCE [LARGE SCALE GENOMIC DNA]</scope>
    <source>
        <strain evidence="3 4">S06</strain>
    </source>
</reference>
<keyword evidence="1" id="KW-0786">Thiamine pyrophosphate</keyword>
<dbReference type="Proteomes" id="UP000580051">
    <property type="component" value="Unassembled WGS sequence"/>
</dbReference>
<evidence type="ECO:0000313" key="3">
    <source>
        <dbReference type="EMBL" id="GFP22032.1"/>
    </source>
</evidence>
<dbReference type="InterPro" id="IPR029061">
    <property type="entry name" value="THDP-binding"/>
</dbReference>
<dbReference type="InterPro" id="IPR005475">
    <property type="entry name" value="Transketolase-like_Pyr-bd"/>
</dbReference>
<evidence type="ECO:0000256" key="1">
    <source>
        <dbReference type="ARBA" id="ARBA00023052"/>
    </source>
</evidence>
<evidence type="ECO:0000259" key="2">
    <source>
        <dbReference type="Pfam" id="PF02779"/>
    </source>
</evidence>
<name>A0A6V8NNW8_9ACTN</name>